<organism evidence="10 11">
    <name type="scientific">Sus scrofa</name>
    <name type="common">Pig</name>
    <dbReference type="NCBI Taxonomy" id="9823"/>
    <lineage>
        <taxon>Eukaryota</taxon>
        <taxon>Metazoa</taxon>
        <taxon>Chordata</taxon>
        <taxon>Craniata</taxon>
        <taxon>Vertebrata</taxon>
        <taxon>Euteleostomi</taxon>
        <taxon>Mammalia</taxon>
        <taxon>Eutheria</taxon>
        <taxon>Laurasiatheria</taxon>
        <taxon>Artiodactyla</taxon>
        <taxon>Suina</taxon>
        <taxon>Suidae</taxon>
        <taxon>Sus</taxon>
    </lineage>
</organism>
<evidence type="ECO:0000256" key="8">
    <source>
        <dbReference type="PROSITE-ProRule" id="PRU00779"/>
    </source>
</evidence>
<dbReference type="FunFam" id="4.10.110.10:FF:000001">
    <property type="entry name" value="Trefoil factor 3"/>
    <property type="match status" value="1"/>
</dbReference>
<evidence type="ECO:0000259" key="9">
    <source>
        <dbReference type="PROSITE" id="PS51448"/>
    </source>
</evidence>
<dbReference type="Pfam" id="PF00088">
    <property type="entry name" value="Trefoil"/>
    <property type="match status" value="2"/>
</dbReference>
<dbReference type="PROSITE" id="PS00025">
    <property type="entry name" value="P_TREFOIL_1"/>
    <property type="match status" value="1"/>
</dbReference>
<comment type="function">
    <text evidence="6">Inhibits gastrointestinal motility and gastric acid secretion. Could function as a structural component of gastric mucus, possibly by stabilizing glycoproteins in the mucus gel through interactions with carbohydrate side chains.</text>
</comment>
<dbReference type="Ensembl" id="ENSSSCT00035008167.1">
    <property type="protein sequence ID" value="ENSSSCP00035002772.1"/>
    <property type="gene ID" value="ENSSSCG00035006568.1"/>
</dbReference>
<dbReference type="Ensembl" id="ENSSSCT00050059013.1">
    <property type="protein sequence ID" value="ENSSSCP00050025327.1"/>
    <property type="gene ID" value="ENSSSCG00050043366.1"/>
</dbReference>
<dbReference type="InterPro" id="IPR000519">
    <property type="entry name" value="P_trefoil_dom"/>
</dbReference>
<dbReference type="PANTHER" id="PTHR13826:SF17">
    <property type="entry name" value="TREFOIL FACTOR 2"/>
    <property type="match status" value="1"/>
</dbReference>
<evidence type="ECO:0000313" key="10">
    <source>
        <dbReference type="Ensembl" id="ENSSSCP00035002772.1"/>
    </source>
</evidence>
<feature type="domain" description="P-type" evidence="9">
    <location>
        <begin position="115"/>
        <end position="158"/>
    </location>
</feature>
<feature type="domain" description="P-type" evidence="9">
    <location>
        <begin position="65"/>
        <end position="109"/>
    </location>
</feature>
<keyword evidence="2" id="KW-0964">Secreted</keyword>
<feature type="disulfide bond" evidence="8">
    <location>
        <begin position="137"/>
        <end position="154"/>
    </location>
</feature>
<feature type="disulfide bond" evidence="8">
    <location>
        <begin position="78"/>
        <end position="93"/>
    </location>
</feature>
<keyword evidence="3" id="KW-0732">Signal</keyword>
<proteinExistence type="predicted"/>
<reference evidence="10" key="1">
    <citation type="submission" date="2025-05" db="UniProtKB">
        <authorList>
            <consortium name="Ensembl"/>
        </authorList>
    </citation>
    <scope>IDENTIFICATION</scope>
</reference>
<dbReference type="Proteomes" id="UP000694720">
    <property type="component" value="Unplaced"/>
</dbReference>
<dbReference type="InterPro" id="IPR017957">
    <property type="entry name" value="P_trefoil_CS"/>
</dbReference>
<dbReference type="Proteomes" id="UP000694571">
    <property type="component" value="Unplaced"/>
</dbReference>
<dbReference type="GO" id="GO:0005576">
    <property type="term" value="C:extracellular region"/>
    <property type="evidence" value="ECO:0007669"/>
    <property type="project" value="UniProtKB-SubCell"/>
</dbReference>
<evidence type="ECO:0000256" key="7">
    <source>
        <dbReference type="ARBA" id="ARBA00044091"/>
    </source>
</evidence>
<dbReference type="SMART" id="SM00018">
    <property type="entry name" value="PD"/>
    <property type="match status" value="2"/>
</dbReference>
<feature type="disulfide bond" evidence="8">
    <location>
        <begin position="127"/>
        <end position="142"/>
    </location>
</feature>
<comment type="caution">
    <text evidence="8">Lacks conserved residue(s) required for the propagation of feature annotation.</text>
</comment>
<dbReference type="CDD" id="cd00111">
    <property type="entry name" value="Trefoil"/>
    <property type="match status" value="2"/>
</dbReference>
<name>A0A8D0YI70_PIG</name>
<accession>A0A8D0YI70</accession>
<keyword evidence="5 8" id="KW-1015">Disulfide bond</keyword>
<evidence type="ECO:0000256" key="1">
    <source>
        <dbReference type="ARBA" id="ARBA00004613"/>
    </source>
</evidence>
<feature type="disulfide bond" evidence="8">
    <location>
        <begin position="117"/>
        <end position="143"/>
    </location>
</feature>
<evidence type="ECO:0000256" key="5">
    <source>
        <dbReference type="ARBA" id="ARBA00023157"/>
    </source>
</evidence>
<dbReference type="Gene3D" id="4.10.110.10">
    <property type="entry name" value="Spasmolytic Protein, domain 1"/>
    <property type="match status" value="2"/>
</dbReference>
<gene>
    <name evidence="10" type="primary">TFF2</name>
</gene>
<evidence type="ECO:0000256" key="4">
    <source>
        <dbReference type="ARBA" id="ARBA00022737"/>
    </source>
</evidence>
<sequence>MGRLSCLLSKQREAYKSPWQRGPCTLQAAPVQLSMDAGSRSARLLAILLLLGLCALTGAQKPAACRCSRQDPKNRVNCGFPGITSDQCFTSGCCFDSQVPGVPWCFKPLPAQESEECVMEVSARKNCGYPGISPEDCAARNCCFSDTIPEVPWCFFPMSVEGRAPGTVLPRGGGSRAGVGVAPGWTGCLMPPSPEGGRFRNACAGVGTRLCGEPALKAIPECSPQGQLLSKNLRPLAFPLCLLRWW</sequence>
<evidence type="ECO:0000256" key="2">
    <source>
        <dbReference type="ARBA" id="ARBA00022525"/>
    </source>
</evidence>
<comment type="subcellular location">
    <subcellularLocation>
        <location evidence="1">Secreted</location>
    </subcellularLocation>
</comment>
<dbReference type="InterPro" id="IPR044913">
    <property type="entry name" value="P_trefoil_dom_sf"/>
</dbReference>
<feature type="disulfide bond" evidence="8">
    <location>
        <begin position="88"/>
        <end position="105"/>
    </location>
</feature>
<dbReference type="FunFam" id="4.10.110.10:FF:000005">
    <property type="entry name" value="Trefoil factor 2"/>
    <property type="match status" value="1"/>
</dbReference>
<dbReference type="PRINTS" id="PR00680">
    <property type="entry name" value="PTREFOIL"/>
</dbReference>
<dbReference type="AlphaFoldDB" id="A0A8D0YI70"/>
<evidence type="ECO:0000313" key="11">
    <source>
        <dbReference type="Proteomes" id="UP000694720"/>
    </source>
</evidence>
<protein>
    <recommendedName>
        <fullName evidence="7">Trefoil factor 2</fullName>
    </recommendedName>
</protein>
<dbReference type="InterPro" id="IPR017994">
    <property type="entry name" value="P_trefoil_chordata"/>
</dbReference>
<dbReference type="PROSITE" id="PS51448">
    <property type="entry name" value="P_TREFOIL_2"/>
    <property type="match status" value="2"/>
</dbReference>
<evidence type="ECO:0000256" key="6">
    <source>
        <dbReference type="ARBA" id="ARBA00043900"/>
    </source>
</evidence>
<keyword evidence="4" id="KW-0677">Repeat</keyword>
<dbReference type="SUPFAM" id="SSF57492">
    <property type="entry name" value="Trefoil"/>
    <property type="match status" value="2"/>
</dbReference>
<evidence type="ECO:0000256" key="3">
    <source>
        <dbReference type="ARBA" id="ARBA00022729"/>
    </source>
</evidence>
<dbReference type="PANTHER" id="PTHR13826">
    <property type="entry name" value="INTESTINAL TREFOIL FACTOR-RELATED"/>
    <property type="match status" value="1"/>
</dbReference>